<feature type="chain" id="PRO_5032880127" evidence="1">
    <location>
        <begin position="21"/>
        <end position="275"/>
    </location>
</feature>
<name>A0A845M634_9RHOB</name>
<evidence type="ECO:0000313" key="3">
    <source>
        <dbReference type="Proteomes" id="UP000467322"/>
    </source>
</evidence>
<dbReference type="InterPro" id="IPR036866">
    <property type="entry name" value="RibonucZ/Hydroxyglut_hydro"/>
</dbReference>
<dbReference type="PANTHER" id="PTHR39189:SF1">
    <property type="entry name" value="UPF0173 METAL-DEPENDENT HYDROLASE YTKL"/>
    <property type="match status" value="1"/>
</dbReference>
<keyword evidence="3" id="KW-1185">Reference proteome</keyword>
<dbReference type="Gene3D" id="3.60.15.10">
    <property type="entry name" value="Ribonuclease Z/Hydroxyacylglutathione hydrolase-like"/>
    <property type="match status" value="1"/>
</dbReference>
<dbReference type="PANTHER" id="PTHR39189">
    <property type="entry name" value="UPF0173 METAL-DEPENDENT HYDROLASE YTKL"/>
    <property type="match status" value="1"/>
</dbReference>
<accession>A0A845M634</accession>
<evidence type="ECO:0000313" key="2">
    <source>
        <dbReference type="EMBL" id="MZR11834.1"/>
    </source>
</evidence>
<keyword evidence="2" id="KW-0378">Hydrolase</keyword>
<dbReference type="RefSeq" id="WP_161349953.1">
    <property type="nucleotide sequence ID" value="NZ_WTUX01000005.1"/>
</dbReference>
<proteinExistence type="predicted"/>
<sequence>MFRPIALAASLVLTALPALAQEGRIPSHCHALAQKAGLPFVHRAAYTDPVAPDSVRISYIGHAAFLIQTEGGLNFITDYTGDQGGADLIPDVVTMNNAHVSHFTWSPDPDIPHVLEGWANADGERAYDLDLGEALIRNVHTDIRSNGGGNVVEDGNSIFVFEVAGLCIGHLGHLHHIPDAGQYAEIGRLDVVMAAVDGGTSLDTRSMLKVMERLRARVVIPMHWFGRFTLDRFMEGMQEGGYDVVDAGIGEITLSMDSLPTRPTVMLLQPGLMRE</sequence>
<comment type="caution">
    <text evidence="2">The sequence shown here is derived from an EMBL/GenBank/DDBJ whole genome shotgun (WGS) entry which is preliminary data.</text>
</comment>
<reference evidence="2 3" key="1">
    <citation type="submission" date="2019-12" db="EMBL/GenBank/DDBJ databases">
        <title>Maritimibacter sp. nov. sp. isolated from sea sand.</title>
        <authorList>
            <person name="Kim J."/>
            <person name="Jeong S.E."/>
            <person name="Jung H.S."/>
            <person name="Jeon C.O."/>
        </authorList>
    </citation>
    <scope>NUCLEOTIDE SEQUENCE [LARGE SCALE GENOMIC DNA]</scope>
    <source>
        <strain evidence="2 3">DP07</strain>
    </source>
</reference>
<dbReference type="EMBL" id="WTUX01000005">
    <property type="protein sequence ID" value="MZR11834.1"/>
    <property type="molecule type" value="Genomic_DNA"/>
</dbReference>
<dbReference type="SUPFAM" id="SSF56281">
    <property type="entry name" value="Metallo-hydrolase/oxidoreductase"/>
    <property type="match status" value="1"/>
</dbReference>
<gene>
    <name evidence="2" type="ORF">GQE99_02240</name>
</gene>
<dbReference type="Proteomes" id="UP000467322">
    <property type="component" value="Unassembled WGS sequence"/>
</dbReference>
<keyword evidence="1" id="KW-0732">Signal</keyword>
<organism evidence="2 3">
    <name type="scientific">Maritimibacter harenae</name>
    <dbReference type="NCBI Taxonomy" id="2606218"/>
    <lineage>
        <taxon>Bacteria</taxon>
        <taxon>Pseudomonadati</taxon>
        <taxon>Pseudomonadota</taxon>
        <taxon>Alphaproteobacteria</taxon>
        <taxon>Rhodobacterales</taxon>
        <taxon>Roseobacteraceae</taxon>
        <taxon>Maritimibacter</taxon>
    </lineage>
</organism>
<evidence type="ECO:0000256" key="1">
    <source>
        <dbReference type="SAM" id="SignalP"/>
    </source>
</evidence>
<feature type="signal peptide" evidence="1">
    <location>
        <begin position="1"/>
        <end position="20"/>
    </location>
</feature>
<protein>
    <submittedName>
        <fullName evidence="2">Zn-dependent hydrolase</fullName>
    </submittedName>
</protein>
<dbReference type="GO" id="GO:0016787">
    <property type="term" value="F:hydrolase activity"/>
    <property type="evidence" value="ECO:0007669"/>
    <property type="project" value="UniProtKB-KW"/>
</dbReference>
<dbReference type="Pfam" id="PF13483">
    <property type="entry name" value="Lactamase_B_3"/>
    <property type="match status" value="1"/>
</dbReference>
<dbReference type="AlphaFoldDB" id="A0A845M634"/>